<gene>
    <name evidence="1" type="ORF">UFOPK3376_00172</name>
</gene>
<protein>
    <submittedName>
        <fullName evidence="1">Unannotated protein</fullName>
    </submittedName>
</protein>
<dbReference type="EMBL" id="CAFBLP010000002">
    <property type="protein sequence ID" value="CAB4859413.1"/>
    <property type="molecule type" value="Genomic_DNA"/>
</dbReference>
<accession>A0A6J7CWU3</accession>
<sequence length="187" mass="20213">MFSARRAFRTAGACAAVVAVGGVSTILGVAKGSFAAPQQAETNDHDERPIAPDRHSHLETCAPDLGGVKVPYEFNGFFKPVSMDSLKNVEAGRKVPLKFRVIDTTDNCVISNLAAVGAVTLNEVACPGEPDAAPLPVPFEGSQVRFDKHDQQFVREWTVPAKRRTCYDISQSVWTEPASTTAHFRAK</sequence>
<reference evidence="1" key="1">
    <citation type="submission" date="2020-05" db="EMBL/GenBank/DDBJ databases">
        <authorList>
            <person name="Chiriac C."/>
            <person name="Salcher M."/>
            <person name="Ghai R."/>
            <person name="Kavagutti S V."/>
        </authorList>
    </citation>
    <scope>NUCLEOTIDE SEQUENCE</scope>
</reference>
<evidence type="ECO:0000313" key="1">
    <source>
        <dbReference type="EMBL" id="CAB4859413.1"/>
    </source>
</evidence>
<dbReference type="NCBIfam" id="NF038114">
    <property type="entry name" value="rightmost"/>
    <property type="match status" value="1"/>
</dbReference>
<organism evidence="1">
    <name type="scientific">freshwater metagenome</name>
    <dbReference type="NCBI Taxonomy" id="449393"/>
    <lineage>
        <taxon>unclassified sequences</taxon>
        <taxon>metagenomes</taxon>
        <taxon>ecological metagenomes</taxon>
    </lineage>
</organism>
<name>A0A6J7CWU3_9ZZZZ</name>
<proteinExistence type="predicted"/>
<dbReference type="AlphaFoldDB" id="A0A6J7CWU3"/>